<comment type="subcellular location">
    <subcellularLocation>
        <location evidence="1">Membrane</location>
        <topology evidence="1">Multi-pass membrane protein</topology>
    </subcellularLocation>
</comment>
<feature type="transmembrane region" description="Helical" evidence="6">
    <location>
        <begin position="249"/>
        <end position="270"/>
    </location>
</feature>
<dbReference type="InterPro" id="IPR049326">
    <property type="entry name" value="Rhodopsin_dom_fungi"/>
</dbReference>
<feature type="transmembrane region" description="Helical" evidence="6">
    <location>
        <begin position="51"/>
        <end position="76"/>
    </location>
</feature>
<accession>A0A9P4MDY5</accession>
<dbReference type="PANTHER" id="PTHR33048">
    <property type="entry name" value="PTH11-LIKE INTEGRAL MEMBRANE PROTEIN (AFU_ORTHOLOGUE AFUA_5G11245)"/>
    <property type="match status" value="1"/>
</dbReference>
<dbReference type="Proteomes" id="UP000799439">
    <property type="component" value="Unassembled WGS sequence"/>
</dbReference>
<feature type="transmembrane region" description="Helical" evidence="6">
    <location>
        <begin position="128"/>
        <end position="149"/>
    </location>
</feature>
<feature type="domain" description="Rhodopsin" evidence="7">
    <location>
        <begin position="35"/>
        <end position="271"/>
    </location>
</feature>
<evidence type="ECO:0000259" key="7">
    <source>
        <dbReference type="Pfam" id="PF20684"/>
    </source>
</evidence>
<name>A0A9P4MDY5_9PEZI</name>
<feature type="transmembrane region" description="Helical" evidence="6">
    <location>
        <begin position="96"/>
        <end position="116"/>
    </location>
</feature>
<dbReference type="InterPro" id="IPR052337">
    <property type="entry name" value="SAT4-like"/>
</dbReference>
<keyword evidence="2 6" id="KW-0812">Transmembrane</keyword>
<dbReference type="EMBL" id="ML996091">
    <property type="protein sequence ID" value="KAF2149668.1"/>
    <property type="molecule type" value="Genomic_DNA"/>
</dbReference>
<protein>
    <recommendedName>
        <fullName evidence="7">Rhodopsin domain-containing protein</fullName>
    </recommendedName>
</protein>
<gene>
    <name evidence="8" type="ORF">K461DRAFT_297115</name>
</gene>
<evidence type="ECO:0000256" key="3">
    <source>
        <dbReference type="ARBA" id="ARBA00022989"/>
    </source>
</evidence>
<feature type="transmembrane region" description="Helical" evidence="6">
    <location>
        <begin position="210"/>
        <end position="229"/>
    </location>
</feature>
<evidence type="ECO:0000256" key="1">
    <source>
        <dbReference type="ARBA" id="ARBA00004141"/>
    </source>
</evidence>
<feature type="transmembrane region" description="Helical" evidence="6">
    <location>
        <begin position="20"/>
        <end position="39"/>
    </location>
</feature>
<dbReference type="AlphaFoldDB" id="A0A9P4MDY5"/>
<evidence type="ECO:0000256" key="6">
    <source>
        <dbReference type="SAM" id="Phobius"/>
    </source>
</evidence>
<sequence>MAATADPLEVFIASITHIQNVAIVFLVLIIASVSIRMYVRVYMTKKFKTEDWAMVATFVVAVAHVTMAIVICQYSVEALRGHTVVSRINSYLLKTSGVTYILNLILLKISLGYFFLDIFTYQLFQRTVIYAIMILSAAIGFAYFPIANFTCAQLKPLPGTSDDCSIQKASSILLILFSLTNILGDFAFMLMAIVALWAAKLPTITKISTIILLCLGSTGGVASVIRLVICLEPTTLANYSKQNLDLLRWIVIELGFSVVATNLALIRPLFHAILSKLGLTNLSFGGNTSNAVELFSDERDGSQEDRDDSVD</sequence>
<reference evidence="8" key="1">
    <citation type="journal article" date="2020" name="Stud. Mycol.">
        <title>101 Dothideomycetes genomes: a test case for predicting lifestyles and emergence of pathogens.</title>
        <authorList>
            <person name="Haridas S."/>
            <person name="Albert R."/>
            <person name="Binder M."/>
            <person name="Bloem J."/>
            <person name="Labutti K."/>
            <person name="Salamov A."/>
            <person name="Andreopoulos B."/>
            <person name="Baker S."/>
            <person name="Barry K."/>
            <person name="Bills G."/>
            <person name="Bluhm B."/>
            <person name="Cannon C."/>
            <person name="Castanera R."/>
            <person name="Culley D."/>
            <person name="Daum C."/>
            <person name="Ezra D."/>
            <person name="Gonzalez J."/>
            <person name="Henrissat B."/>
            <person name="Kuo A."/>
            <person name="Liang C."/>
            <person name="Lipzen A."/>
            <person name="Lutzoni F."/>
            <person name="Magnuson J."/>
            <person name="Mondo S."/>
            <person name="Nolan M."/>
            <person name="Ohm R."/>
            <person name="Pangilinan J."/>
            <person name="Park H.-J."/>
            <person name="Ramirez L."/>
            <person name="Alfaro M."/>
            <person name="Sun H."/>
            <person name="Tritt A."/>
            <person name="Yoshinaga Y."/>
            <person name="Zwiers L.-H."/>
            <person name="Turgeon B."/>
            <person name="Goodwin S."/>
            <person name="Spatafora J."/>
            <person name="Crous P."/>
            <person name="Grigoriev I."/>
        </authorList>
    </citation>
    <scope>NUCLEOTIDE SEQUENCE</scope>
    <source>
        <strain evidence="8">CBS 260.36</strain>
    </source>
</reference>
<keyword evidence="9" id="KW-1185">Reference proteome</keyword>
<comment type="caution">
    <text evidence="8">The sequence shown here is derived from an EMBL/GenBank/DDBJ whole genome shotgun (WGS) entry which is preliminary data.</text>
</comment>
<feature type="transmembrane region" description="Helical" evidence="6">
    <location>
        <begin position="169"/>
        <end position="198"/>
    </location>
</feature>
<evidence type="ECO:0000256" key="4">
    <source>
        <dbReference type="ARBA" id="ARBA00023136"/>
    </source>
</evidence>
<evidence type="ECO:0000256" key="5">
    <source>
        <dbReference type="ARBA" id="ARBA00038359"/>
    </source>
</evidence>
<organism evidence="8 9">
    <name type="scientific">Myriangium duriaei CBS 260.36</name>
    <dbReference type="NCBI Taxonomy" id="1168546"/>
    <lineage>
        <taxon>Eukaryota</taxon>
        <taxon>Fungi</taxon>
        <taxon>Dikarya</taxon>
        <taxon>Ascomycota</taxon>
        <taxon>Pezizomycotina</taxon>
        <taxon>Dothideomycetes</taxon>
        <taxon>Dothideomycetidae</taxon>
        <taxon>Myriangiales</taxon>
        <taxon>Myriangiaceae</taxon>
        <taxon>Myriangium</taxon>
    </lineage>
</organism>
<comment type="similarity">
    <text evidence="5">Belongs to the SAT4 family.</text>
</comment>
<keyword evidence="3 6" id="KW-1133">Transmembrane helix</keyword>
<dbReference type="OrthoDB" id="3923077at2759"/>
<dbReference type="GO" id="GO:0016020">
    <property type="term" value="C:membrane"/>
    <property type="evidence" value="ECO:0007669"/>
    <property type="project" value="UniProtKB-SubCell"/>
</dbReference>
<proteinExistence type="inferred from homology"/>
<evidence type="ECO:0000256" key="2">
    <source>
        <dbReference type="ARBA" id="ARBA00022692"/>
    </source>
</evidence>
<evidence type="ECO:0000313" key="9">
    <source>
        <dbReference type="Proteomes" id="UP000799439"/>
    </source>
</evidence>
<evidence type="ECO:0000313" key="8">
    <source>
        <dbReference type="EMBL" id="KAF2149668.1"/>
    </source>
</evidence>
<keyword evidence="4 6" id="KW-0472">Membrane</keyword>
<dbReference type="PANTHER" id="PTHR33048:SF96">
    <property type="entry name" value="INTEGRAL MEMBRANE PROTEIN"/>
    <property type="match status" value="1"/>
</dbReference>
<dbReference type="Pfam" id="PF20684">
    <property type="entry name" value="Fung_rhodopsin"/>
    <property type="match status" value="1"/>
</dbReference>